<dbReference type="SMART" id="SM00244">
    <property type="entry name" value="PHB"/>
    <property type="match status" value="1"/>
</dbReference>
<evidence type="ECO:0000259" key="2">
    <source>
        <dbReference type="SMART" id="SM00244"/>
    </source>
</evidence>
<dbReference type="EMBL" id="CAJNNV010005102">
    <property type="protein sequence ID" value="CAE8591656.1"/>
    <property type="molecule type" value="Genomic_DNA"/>
</dbReference>
<reference evidence="3" key="1">
    <citation type="submission" date="2021-02" db="EMBL/GenBank/DDBJ databases">
        <authorList>
            <person name="Dougan E. K."/>
            <person name="Rhodes N."/>
            <person name="Thang M."/>
            <person name="Chan C."/>
        </authorList>
    </citation>
    <scope>NUCLEOTIDE SEQUENCE</scope>
</reference>
<dbReference type="AlphaFoldDB" id="A0A813DYQ1"/>
<dbReference type="InterPro" id="IPR050710">
    <property type="entry name" value="Band7/mec-2_domain"/>
</dbReference>
<dbReference type="OrthoDB" id="434619at2759"/>
<organism evidence="3 4">
    <name type="scientific">Polarella glacialis</name>
    <name type="common">Dinoflagellate</name>
    <dbReference type="NCBI Taxonomy" id="89957"/>
    <lineage>
        <taxon>Eukaryota</taxon>
        <taxon>Sar</taxon>
        <taxon>Alveolata</taxon>
        <taxon>Dinophyceae</taxon>
        <taxon>Suessiales</taxon>
        <taxon>Suessiaceae</taxon>
        <taxon>Polarella</taxon>
    </lineage>
</organism>
<dbReference type="InterPro" id="IPR001107">
    <property type="entry name" value="Band_7"/>
</dbReference>
<sequence>MAAENDLANSKKAKKDKKSKKDKKDKKHKKADADSSGEPLPGEDAFDEEVRRLLEDDDDDAPAAVPVDALSSKQSPGAEVQKEQPPLEKIEHSSEDPLSKRPRTGDSPSDVNSSGTASKTEAVGAEETSFWDALHTKVSGGSVEGGSGLVPLQHEAGQPEAASSEFGVSAAHAALLARKMERIMSISGAKLSLRRNRLSIAGGPASVPALRYARAVVDRKVTAIDSVDDMSLVFVSLDWADNWTGQDVVEREEGVLIVPKVVQSSSSSSRSSFSPGDLVEFQSPETKIWSMATVMSRVASRRLRLRFSRDHVEQEVEDCLIRAAAVIAIFGDCRQRLAAEARILADFDSKSTGALAAWLQSPSRCARRLGSSGGSLPVRQETLWRLEKSPFPAQLLQATGCLAARFFLWPPVRPSSASGKVTQALPYVLFAGTQEQRWQALQILSTFAAGMDSRKHQSLPACLTGDCRTVSMPKGVLPVLMGKQMSGILQLMKSTRTFIFPLKEEDEKGADKDMDDMLEMMLDDKVLEGSCEVAIFGQPRARIGAELKIMALIEHERPGWITDKVSLRETLSRVLVHVDMRWLSVSFGVLQYSDWIERTNTAIPKLPPVCRVMLCDVLISEATGFAIDRIEALISGMSLSPLPALSVGEPSQGELLAAASGMQISLNIQDWLVKSPSGVQLDWSCGCDPAVTANGCHEVLQSCTFVLKATRQSEAGLPRRQTCGEGSCTQREYLAWVVAGRIAAALTRRRGKGNMMQQQINGCVPCTNCCVAVPQDRYYAVETFGKFGKVVEPGLACVGFDLCGCCISFRAITSRVEQNLVCVSTKTKDNVFVQVKVAVQQSVMPDYIELAMYKLSDVNQQVDSYVSDVVRSFVPHMTLDEAFEKKDDISDAVEKRLKTEMAAFGFCIRKALVTELMPNQDVVNSMNEINKQKRLRDAAIMAAEGEKIKVVKAAEASADAAQLQGEGISRQRRAIIDGLRDSITHGTGETMSTEKISELLLITQYFETLRDIAAQNKASAVFLPQGPGAVSDIASQIRNGILQGGAAAAPGQHRM</sequence>
<dbReference type="Gene3D" id="3.30.479.30">
    <property type="entry name" value="Band 7 domain"/>
    <property type="match status" value="1"/>
</dbReference>
<dbReference type="Proteomes" id="UP000654075">
    <property type="component" value="Unassembled WGS sequence"/>
</dbReference>
<keyword evidence="4" id="KW-1185">Reference proteome</keyword>
<feature type="compositionally biased region" description="Basic and acidic residues" evidence="1">
    <location>
        <begin position="80"/>
        <end position="99"/>
    </location>
</feature>
<feature type="compositionally biased region" description="Polar residues" evidence="1">
    <location>
        <begin position="106"/>
        <end position="119"/>
    </location>
</feature>
<evidence type="ECO:0000313" key="4">
    <source>
        <dbReference type="Proteomes" id="UP000654075"/>
    </source>
</evidence>
<feature type="domain" description="Band 7" evidence="2">
    <location>
        <begin position="768"/>
        <end position="930"/>
    </location>
</feature>
<dbReference type="Pfam" id="PF01145">
    <property type="entry name" value="Band_7"/>
    <property type="match status" value="1"/>
</dbReference>
<proteinExistence type="predicted"/>
<gene>
    <name evidence="3" type="ORF">PGLA1383_LOCUS10323</name>
</gene>
<dbReference type="InterPro" id="IPR036013">
    <property type="entry name" value="Band_7/SPFH_dom_sf"/>
</dbReference>
<dbReference type="CDD" id="cd03407">
    <property type="entry name" value="SPFH_like_u4"/>
    <property type="match status" value="1"/>
</dbReference>
<name>A0A813DYQ1_POLGL</name>
<dbReference type="SUPFAM" id="SSF117892">
    <property type="entry name" value="Band 7/SPFH domain"/>
    <property type="match status" value="1"/>
</dbReference>
<dbReference type="PANTHER" id="PTHR43327:SF31">
    <property type="entry name" value="HYPERSENSITIVE-INDUCED RESPONSE PROTEIN 2"/>
    <property type="match status" value="1"/>
</dbReference>
<accession>A0A813DYQ1</accession>
<protein>
    <recommendedName>
        <fullName evidence="2">Band 7 domain-containing protein</fullName>
    </recommendedName>
</protein>
<evidence type="ECO:0000313" key="3">
    <source>
        <dbReference type="EMBL" id="CAE8591656.1"/>
    </source>
</evidence>
<feature type="region of interest" description="Disordered" evidence="1">
    <location>
        <begin position="1"/>
        <end position="124"/>
    </location>
</feature>
<evidence type="ECO:0000256" key="1">
    <source>
        <dbReference type="SAM" id="MobiDB-lite"/>
    </source>
</evidence>
<dbReference type="PANTHER" id="PTHR43327">
    <property type="entry name" value="STOMATIN-LIKE PROTEIN 2, MITOCHONDRIAL"/>
    <property type="match status" value="1"/>
</dbReference>
<feature type="compositionally biased region" description="Basic residues" evidence="1">
    <location>
        <begin position="11"/>
        <end position="30"/>
    </location>
</feature>
<comment type="caution">
    <text evidence="3">The sequence shown here is derived from an EMBL/GenBank/DDBJ whole genome shotgun (WGS) entry which is preliminary data.</text>
</comment>